<protein>
    <recommendedName>
        <fullName evidence="3 13">Membrane protein insertase YidC</fullName>
    </recommendedName>
    <alternativeName>
        <fullName evidence="12 13">Foldase YidC</fullName>
    </alternativeName>
    <alternativeName>
        <fullName evidence="11 13">Membrane integrase YidC</fullName>
    </alternativeName>
    <alternativeName>
        <fullName evidence="13">Membrane protein YidC</fullName>
    </alternativeName>
</protein>
<dbReference type="CDD" id="cd19961">
    <property type="entry name" value="EcYidC-like_peri"/>
    <property type="match status" value="1"/>
</dbReference>
<dbReference type="GO" id="GO:0015031">
    <property type="term" value="P:protein transport"/>
    <property type="evidence" value="ECO:0007669"/>
    <property type="project" value="UniProtKB-KW"/>
</dbReference>
<dbReference type="PRINTS" id="PR00701">
    <property type="entry name" value="60KDINNERMP"/>
</dbReference>
<feature type="transmembrane region" description="Helical" evidence="13">
    <location>
        <begin position="448"/>
        <end position="466"/>
    </location>
</feature>
<dbReference type="Pfam" id="PF14849">
    <property type="entry name" value="YidC_periplas"/>
    <property type="match status" value="1"/>
</dbReference>
<dbReference type="GO" id="GO:0005886">
    <property type="term" value="C:plasma membrane"/>
    <property type="evidence" value="ECO:0007669"/>
    <property type="project" value="UniProtKB-SubCell"/>
</dbReference>
<comment type="subcellular location">
    <subcellularLocation>
        <location evidence="1">Cell inner membrane</location>
        <topology evidence="1">Multi-pass membrane protein</topology>
    </subcellularLocation>
    <subcellularLocation>
        <location evidence="13">Cell membrane</location>
        <topology evidence="13">Multi-pass membrane protein</topology>
    </subcellularLocation>
</comment>
<dbReference type="InterPro" id="IPR001708">
    <property type="entry name" value="YidC/ALB3/OXA1/COX18"/>
</dbReference>
<feature type="transmembrane region" description="Helical" evidence="13">
    <location>
        <begin position="6"/>
        <end position="25"/>
    </location>
</feature>
<dbReference type="NCBIfam" id="TIGR03592">
    <property type="entry name" value="yidC_oxa1_cterm"/>
    <property type="match status" value="1"/>
</dbReference>
<dbReference type="GO" id="GO:0032977">
    <property type="term" value="F:membrane insertase activity"/>
    <property type="evidence" value="ECO:0007669"/>
    <property type="project" value="InterPro"/>
</dbReference>
<keyword evidence="7 13" id="KW-0653">Protein transport</keyword>
<dbReference type="InterPro" id="IPR028053">
    <property type="entry name" value="Membr_insert_YidC_N"/>
</dbReference>
<comment type="function">
    <text evidence="13">Required for the insertion and/or proper folding and/or complex formation of integral membrane proteins into the membrane. Involved in integration of membrane proteins that insert both dependently and independently of the Sec translocase complex, as well as at least some lipoproteins. Aids folding of multispanning membrane proteins.</text>
</comment>
<keyword evidence="4 13" id="KW-0813">Transport</keyword>
<evidence type="ECO:0000259" key="15">
    <source>
        <dbReference type="Pfam" id="PF02096"/>
    </source>
</evidence>
<dbReference type="PANTHER" id="PTHR12428">
    <property type="entry name" value="OXA1"/>
    <property type="match status" value="1"/>
</dbReference>
<dbReference type="Gene3D" id="2.70.98.90">
    <property type="match status" value="1"/>
</dbReference>
<dbReference type="InterPro" id="IPR047196">
    <property type="entry name" value="YidC_ALB_C"/>
</dbReference>
<evidence type="ECO:0000256" key="14">
    <source>
        <dbReference type="SAM" id="MobiDB-lite"/>
    </source>
</evidence>
<keyword evidence="10 13" id="KW-0143">Chaperone</keyword>
<organism evidence="17 18">
    <name type="scientific">Gellertiella hungarica</name>
    <dbReference type="NCBI Taxonomy" id="1572859"/>
    <lineage>
        <taxon>Bacteria</taxon>
        <taxon>Pseudomonadati</taxon>
        <taxon>Pseudomonadota</taxon>
        <taxon>Alphaproteobacteria</taxon>
        <taxon>Hyphomicrobiales</taxon>
        <taxon>Rhizobiaceae</taxon>
        <taxon>Gellertiella</taxon>
    </lineage>
</organism>
<accession>A0A7W6J4F6</accession>
<evidence type="ECO:0000259" key="16">
    <source>
        <dbReference type="Pfam" id="PF14849"/>
    </source>
</evidence>
<keyword evidence="9 13" id="KW-0472">Membrane</keyword>
<evidence type="ECO:0000256" key="4">
    <source>
        <dbReference type="ARBA" id="ARBA00022448"/>
    </source>
</evidence>
<dbReference type="InterPro" id="IPR038221">
    <property type="entry name" value="YidC_periplasmic_sf"/>
</dbReference>
<comment type="subunit">
    <text evidence="13">Interacts with the Sec translocase complex via SecD. Specifically interacts with transmembrane segments of nascent integral membrane proteins during membrane integration.</text>
</comment>
<evidence type="ECO:0000256" key="10">
    <source>
        <dbReference type="ARBA" id="ARBA00023186"/>
    </source>
</evidence>
<dbReference type="RefSeq" id="WP_183365057.1">
    <property type="nucleotide sequence ID" value="NZ_JACIEZ010000002.1"/>
</dbReference>
<dbReference type="CDD" id="cd20070">
    <property type="entry name" value="5TM_YidC_Alb3"/>
    <property type="match status" value="1"/>
</dbReference>
<evidence type="ECO:0000256" key="6">
    <source>
        <dbReference type="ARBA" id="ARBA00022692"/>
    </source>
</evidence>
<evidence type="ECO:0000256" key="1">
    <source>
        <dbReference type="ARBA" id="ARBA00004429"/>
    </source>
</evidence>
<feature type="domain" description="Membrane insertase YidC N-terminal" evidence="16">
    <location>
        <begin position="86"/>
        <end position="365"/>
    </location>
</feature>
<feature type="region of interest" description="Disordered" evidence="14">
    <location>
        <begin position="44"/>
        <end position="83"/>
    </location>
</feature>
<keyword evidence="18" id="KW-1185">Reference proteome</keyword>
<evidence type="ECO:0000256" key="2">
    <source>
        <dbReference type="ARBA" id="ARBA00010527"/>
    </source>
</evidence>
<comment type="caution">
    <text evidence="17">The sequence shown here is derived from an EMBL/GenBank/DDBJ whole genome shotgun (WGS) entry which is preliminary data.</text>
</comment>
<keyword evidence="5 13" id="KW-1003">Cell membrane</keyword>
<evidence type="ECO:0000256" key="3">
    <source>
        <dbReference type="ARBA" id="ARBA00015325"/>
    </source>
</evidence>
<sequence length="597" mass="66284">MENKRNSLVAIVLSVLIVMAWQFFYMNPRLEAQRKAELAAKAQQTTSQTAAKPADAAGAPAAAPAAGNTAQAAPSGTADAAAPSPRLAIDTPALQGSIRLVGARLDDLKLKNYRETVDPKSPLITLFSPSNTKDGYFAELGYIETPESGKVPGPDTAWTVSGNDKLTDKTPVTLTFTNEKGVTFARTFAVDDRYMFTVTDKITNGSGAPVAASLYGRVTRYNKPQGASVYVLHEGFLGVLEDQKLTESKYSDIEKENVEHAKTTTGWLGITDKYWAAALIPPQDVAFSSRFVHLNAAQPSFQADFRADPVTVAPGQSAEVKNMIFAGAKEVPVVDGYFAKFEVPKFDRLIDWGWFYFITKPMFKLMDFFYRYFGNFGIAILATTIVVKALFYPLANKQYASMAKMKMVQPKMQALKEKFGDDRMGLQQATMELYKTEKINPLAGCWPIAFQIPIFFSLYKVIYVTIEMRHAPFFGWIHDLSAPDPTSIINLFGLLPFTAPTFLHIGVWPLIMGVTMFLQMRMNPTPPDPAQAMVFNWMPVIFTFMMATFPAGLIIYWAWNNTLSIIQQGIIMKRNGAKIELFDNLAGLFRRKPKPAE</sequence>
<keyword evidence="8 13" id="KW-1133">Transmembrane helix</keyword>
<proteinExistence type="inferred from homology"/>
<evidence type="ECO:0000256" key="13">
    <source>
        <dbReference type="HAMAP-Rule" id="MF_01810"/>
    </source>
</evidence>
<dbReference type="InterPro" id="IPR019998">
    <property type="entry name" value="Membr_insert_YidC"/>
</dbReference>
<dbReference type="PANTHER" id="PTHR12428:SF65">
    <property type="entry name" value="CYTOCHROME C OXIDASE ASSEMBLY PROTEIN COX18, MITOCHONDRIAL"/>
    <property type="match status" value="1"/>
</dbReference>
<dbReference type="PRINTS" id="PR01900">
    <property type="entry name" value="YIDCPROTEIN"/>
</dbReference>
<evidence type="ECO:0000313" key="18">
    <source>
        <dbReference type="Proteomes" id="UP000528286"/>
    </source>
</evidence>
<evidence type="ECO:0000256" key="9">
    <source>
        <dbReference type="ARBA" id="ARBA00023136"/>
    </source>
</evidence>
<dbReference type="GO" id="GO:0051205">
    <property type="term" value="P:protein insertion into membrane"/>
    <property type="evidence" value="ECO:0007669"/>
    <property type="project" value="TreeGrafter"/>
</dbReference>
<evidence type="ECO:0000256" key="12">
    <source>
        <dbReference type="ARBA" id="ARBA00033342"/>
    </source>
</evidence>
<dbReference type="AlphaFoldDB" id="A0A7W6J4F6"/>
<evidence type="ECO:0000256" key="8">
    <source>
        <dbReference type="ARBA" id="ARBA00022989"/>
    </source>
</evidence>
<dbReference type="EMBL" id="JACIEZ010000002">
    <property type="protein sequence ID" value="MBB4063842.1"/>
    <property type="molecule type" value="Genomic_DNA"/>
</dbReference>
<reference evidence="17 18" key="1">
    <citation type="submission" date="2020-08" db="EMBL/GenBank/DDBJ databases">
        <title>Genomic Encyclopedia of Type Strains, Phase IV (KMG-IV): sequencing the most valuable type-strain genomes for metagenomic binning, comparative biology and taxonomic classification.</title>
        <authorList>
            <person name="Goeker M."/>
        </authorList>
    </citation>
    <scope>NUCLEOTIDE SEQUENCE [LARGE SCALE GENOMIC DNA]</scope>
    <source>
        <strain evidence="17 18">DSM 29853</strain>
    </source>
</reference>
<dbReference type="InterPro" id="IPR028055">
    <property type="entry name" value="YidC/Oxa/ALB_C"/>
</dbReference>
<evidence type="ECO:0000313" key="17">
    <source>
        <dbReference type="EMBL" id="MBB4063842.1"/>
    </source>
</evidence>
<gene>
    <name evidence="13" type="primary">yidC</name>
    <name evidence="17" type="ORF">GGR23_001019</name>
</gene>
<dbReference type="Pfam" id="PF02096">
    <property type="entry name" value="60KD_IMP"/>
    <property type="match status" value="1"/>
</dbReference>
<keyword evidence="6 13" id="KW-0812">Transmembrane</keyword>
<evidence type="ECO:0000256" key="5">
    <source>
        <dbReference type="ARBA" id="ARBA00022475"/>
    </source>
</evidence>
<dbReference type="Proteomes" id="UP000528286">
    <property type="component" value="Unassembled WGS sequence"/>
</dbReference>
<dbReference type="NCBIfam" id="TIGR03593">
    <property type="entry name" value="yidC_nterm"/>
    <property type="match status" value="1"/>
</dbReference>
<feature type="transmembrane region" description="Helical" evidence="13">
    <location>
        <begin position="487"/>
        <end position="517"/>
    </location>
</feature>
<feature type="domain" description="Membrane insertase YidC/Oxa/ALB C-terminal" evidence="15">
    <location>
        <begin position="376"/>
        <end position="573"/>
    </location>
</feature>
<dbReference type="NCBIfam" id="NF002353">
    <property type="entry name" value="PRK01318.1-4"/>
    <property type="match status" value="1"/>
</dbReference>
<name>A0A7W6J4F6_9HYPH</name>
<dbReference type="HAMAP" id="MF_01810">
    <property type="entry name" value="YidC_type1"/>
    <property type="match status" value="1"/>
</dbReference>
<feature type="transmembrane region" description="Helical" evidence="13">
    <location>
        <begin position="372"/>
        <end position="395"/>
    </location>
</feature>
<evidence type="ECO:0000256" key="7">
    <source>
        <dbReference type="ARBA" id="ARBA00022927"/>
    </source>
</evidence>
<comment type="similarity">
    <text evidence="2 13">Belongs to the OXA1/ALB3/YidC family. Type 1 subfamily.</text>
</comment>
<feature type="transmembrane region" description="Helical" evidence="13">
    <location>
        <begin position="537"/>
        <end position="559"/>
    </location>
</feature>
<evidence type="ECO:0000256" key="11">
    <source>
        <dbReference type="ARBA" id="ARBA00033245"/>
    </source>
</evidence>